<name>A0ABV8UAR9_9PROT</name>
<proteinExistence type="predicted"/>
<dbReference type="InterPro" id="IPR028250">
    <property type="entry name" value="DsbDN"/>
</dbReference>
<feature type="chain" id="PRO_5045141517" evidence="8">
    <location>
        <begin position="23"/>
        <end position="690"/>
    </location>
</feature>
<comment type="subcellular location">
    <subcellularLocation>
        <location evidence="1">Cell membrane</location>
        <topology evidence="1">Multi-pass membrane protein</topology>
    </subcellularLocation>
</comment>
<dbReference type="PROSITE" id="PS51352">
    <property type="entry name" value="THIOREDOXIN_2"/>
    <property type="match status" value="1"/>
</dbReference>
<evidence type="ECO:0000259" key="9">
    <source>
        <dbReference type="PROSITE" id="PS51352"/>
    </source>
</evidence>
<keyword evidence="8" id="KW-0732">Signal</keyword>
<keyword evidence="5 7" id="KW-1133">Transmembrane helix</keyword>
<evidence type="ECO:0000256" key="7">
    <source>
        <dbReference type="SAM" id="Phobius"/>
    </source>
</evidence>
<evidence type="ECO:0000256" key="8">
    <source>
        <dbReference type="SAM" id="SignalP"/>
    </source>
</evidence>
<gene>
    <name evidence="10" type="ORF">ACFO5Q_10200</name>
</gene>
<dbReference type="Pfam" id="PF11412">
    <property type="entry name" value="DsbD_N"/>
    <property type="match status" value="1"/>
</dbReference>
<dbReference type="Gene3D" id="3.40.30.10">
    <property type="entry name" value="Glutaredoxin"/>
    <property type="match status" value="1"/>
</dbReference>
<dbReference type="Pfam" id="PF13899">
    <property type="entry name" value="Thioredoxin_7"/>
    <property type="match status" value="1"/>
</dbReference>
<evidence type="ECO:0000256" key="4">
    <source>
        <dbReference type="ARBA" id="ARBA00022748"/>
    </source>
</evidence>
<dbReference type="InterPro" id="IPR036249">
    <property type="entry name" value="Thioredoxin-like_sf"/>
</dbReference>
<dbReference type="EMBL" id="JBHSCR010000007">
    <property type="protein sequence ID" value="MFC4348215.1"/>
    <property type="molecule type" value="Genomic_DNA"/>
</dbReference>
<evidence type="ECO:0000256" key="6">
    <source>
        <dbReference type="ARBA" id="ARBA00023136"/>
    </source>
</evidence>
<keyword evidence="11" id="KW-1185">Reference proteome</keyword>
<feature type="transmembrane region" description="Helical" evidence="7">
    <location>
        <begin position="339"/>
        <end position="363"/>
    </location>
</feature>
<sequence>MKRFFHGLIICSLALLSAAAHAKELARVEASHSDLSIESDMASVAPGQPFWLAVTITPRSGWHSYWKNAGDSGARPVFDWQPADNATVGAAMFPTPKRLPLGHLVNYGYDTPVSLLIPATAPTSGDSFHVALEAEWLICEVECVPQIADIKLDLPVGPTVADNDASAIFKAARAALPDPSFWSSDLTVSSSSSTLTVYMGPEEAAEVTDAYFFPESVGILDYAAPQTVDLAEDGLIIQAQRPSGAPEITTAAGVLMLTTADGSKAAYSLQPLLQMAQETEAQQSATVPALPLWEAALFALVGGLILNLMPCVFPILSLKAFAFVSANYKTAANRQKEGWAYTLGIWLSFMIIVAALLVLRAGGTAVGWGFQLQEPVFVGLLTLLMLVVALSLSGMFNIQFGIEGAGQTLAAREGVRGAFFKGVLAALVATPCTAPFMAPAIGFALTQPVLIVLMVFSFLALGLALPFLVLSYSPALARIMPRPGPWMEKVKEGLAFPMYLTAAWLLYVFTREAGAVAMLVLVAALIGVVFAIWIGKQAAGRLSIRLLAWGFAALALYGIVSEPWQEPSHSPEEGYVEEIPYSGAALDTLLKEGKPVFVYFTADWCITCKVNERIAILTDDAQAAFRETGTAVMKGDWTNRNEEIATVLASHGRAGVPLYLYYEAGANQPLVLPEILAPNSIAKLLNGKTD</sequence>
<feature type="transmembrane region" description="Helical" evidence="7">
    <location>
        <begin position="542"/>
        <end position="560"/>
    </location>
</feature>
<organism evidence="10 11">
    <name type="scientific">Kordiimonas lipolytica</name>
    <dbReference type="NCBI Taxonomy" id="1662421"/>
    <lineage>
        <taxon>Bacteria</taxon>
        <taxon>Pseudomonadati</taxon>
        <taxon>Pseudomonadota</taxon>
        <taxon>Alphaproteobacteria</taxon>
        <taxon>Kordiimonadales</taxon>
        <taxon>Kordiimonadaceae</taxon>
        <taxon>Kordiimonas</taxon>
    </lineage>
</organism>
<comment type="caution">
    <text evidence="10">The sequence shown here is derived from an EMBL/GenBank/DDBJ whole genome shotgun (WGS) entry which is preliminary data.</text>
</comment>
<feature type="transmembrane region" description="Helical" evidence="7">
    <location>
        <begin position="515"/>
        <end position="535"/>
    </location>
</feature>
<dbReference type="PANTHER" id="PTHR32234">
    <property type="entry name" value="THIOL:DISULFIDE INTERCHANGE PROTEIN DSBD"/>
    <property type="match status" value="1"/>
</dbReference>
<dbReference type="PANTHER" id="PTHR32234:SF3">
    <property type="entry name" value="SUPPRESSION OF COPPER SENSITIVITY PROTEIN"/>
    <property type="match status" value="1"/>
</dbReference>
<feature type="transmembrane region" description="Helical" evidence="7">
    <location>
        <begin position="419"/>
        <end position="443"/>
    </location>
</feature>
<keyword evidence="6 7" id="KW-0472">Membrane</keyword>
<evidence type="ECO:0000313" key="10">
    <source>
        <dbReference type="EMBL" id="MFC4348215.1"/>
    </source>
</evidence>
<evidence type="ECO:0000256" key="5">
    <source>
        <dbReference type="ARBA" id="ARBA00022989"/>
    </source>
</evidence>
<dbReference type="RefSeq" id="WP_068145986.1">
    <property type="nucleotide sequence ID" value="NZ_JBHSCR010000007.1"/>
</dbReference>
<feature type="domain" description="Thioredoxin" evidence="9">
    <location>
        <begin position="560"/>
        <end position="690"/>
    </location>
</feature>
<evidence type="ECO:0000313" key="11">
    <source>
        <dbReference type="Proteomes" id="UP001595776"/>
    </source>
</evidence>
<keyword evidence="2" id="KW-1003">Cell membrane</keyword>
<feature type="transmembrane region" description="Helical" evidence="7">
    <location>
        <begin position="292"/>
        <end position="318"/>
    </location>
</feature>
<dbReference type="Proteomes" id="UP001595776">
    <property type="component" value="Unassembled WGS sequence"/>
</dbReference>
<accession>A0ABV8UAR9</accession>
<reference evidence="11" key="1">
    <citation type="journal article" date="2019" name="Int. J. Syst. Evol. Microbiol.">
        <title>The Global Catalogue of Microorganisms (GCM) 10K type strain sequencing project: providing services to taxonomists for standard genome sequencing and annotation.</title>
        <authorList>
            <consortium name="The Broad Institute Genomics Platform"/>
            <consortium name="The Broad Institute Genome Sequencing Center for Infectious Disease"/>
            <person name="Wu L."/>
            <person name="Ma J."/>
        </authorList>
    </citation>
    <scope>NUCLEOTIDE SEQUENCE [LARGE SCALE GENOMIC DNA]</scope>
    <source>
        <strain evidence="11">CGMCC 1.15304</strain>
    </source>
</reference>
<dbReference type="InterPro" id="IPR003834">
    <property type="entry name" value="Cyt_c_assmbl_TM_dom"/>
</dbReference>
<feature type="transmembrane region" description="Helical" evidence="7">
    <location>
        <begin position="493"/>
        <end position="509"/>
    </location>
</feature>
<feature type="transmembrane region" description="Helical" evidence="7">
    <location>
        <begin position="375"/>
        <end position="398"/>
    </location>
</feature>
<evidence type="ECO:0000256" key="2">
    <source>
        <dbReference type="ARBA" id="ARBA00022475"/>
    </source>
</evidence>
<evidence type="ECO:0000256" key="3">
    <source>
        <dbReference type="ARBA" id="ARBA00022692"/>
    </source>
</evidence>
<protein>
    <submittedName>
        <fullName evidence="10">Protein-disulfide reductase DsbD family protein</fullName>
    </submittedName>
</protein>
<dbReference type="SUPFAM" id="SSF52833">
    <property type="entry name" value="Thioredoxin-like"/>
    <property type="match status" value="1"/>
</dbReference>
<dbReference type="InterPro" id="IPR013766">
    <property type="entry name" value="Thioredoxin_domain"/>
</dbReference>
<feature type="transmembrane region" description="Helical" evidence="7">
    <location>
        <begin position="449"/>
        <end position="472"/>
    </location>
</feature>
<feature type="signal peptide" evidence="8">
    <location>
        <begin position="1"/>
        <end position="22"/>
    </location>
</feature>
<dbReference type="CDD" id="cd02953">
    <property type="entry name" value="DsbDgamma"/>
    <property type="match status" value="1"/>
</dbReference>
<dbReference type="InterPro" id="IPR035671">
    <property type="entry name" value="DsbD_gamma"/>
</dbReference>
<evidence type="ECO:0000256" key="1">
    <source>
        <dbReference type="ARBA" id="ARBA00004651"/>
    </source>
</evidence>
<keyword evidence="4" id="KW-0201">Cytochrome c-type biogenesis</keyword>
<keyword evidence="3 7" id="KW-0812">Transmembrane</keyword>
<dbReference type="Pfam" id="PF02683">
    <property type="entry name" value="DsbD_TM"/>
    <property type="match status" value="1"/>
</dbReference>